<organism evidence="1 2">
    <name type="scientific">Strongyloides venezuelensis</name>
    <name type="common">Threadworm</name>
    <dbReference type="NCBI Taxonomy" id="75913"/>
    <lineage>
        <taxon>Eukaryota</taxon>
        <taxon>Metazoa</taxon>
        <taxon>Ecdysozoa</taxon>
        <taxon>Nematoda</taxon>
        <taxon>Chromadorea</taxon>
        <taxon>Rhabditida</taxon>
        <taxon>Tylenchina</taxon>
        <taxon>Panagrolaimomorpha</taxon>
        <taxon>Strongyloidoidea</taxon>
        <taxon>Strongyloididae</taxon>
        <taxon>Strongyloides</taxon>
    </lineage>
</organism>
<protein>
    <submittedName>
        <fullName evidence="2">Uncharacterized protein</fullName>
    </submittedName>
</protein>
<evidence type="ECO:0000313" key="1">
    <source>
        <dbReference type="Proteomes" id="UP000035680"/>
    </source>
</evidence>
<accession>A0A0K0FSR9</accession>
<reference evidence="2" key="2">
    <citation type="submission" date="2015-08" db="UniProtKB">
        <authorList>
            <consortium name="WormBaseParasite"/>
        </authorList>
    </citation>
    <scope>IDENTIFICATION</scope>
</reference>
<dbReference type="AlphaFoldDB" id="A0A0K0FSR9"/>
<dbReference type="WBParaSite" id="SVE_1417700.1">
    <property type="protein sequence ID" value="SVE_1417700.1"/>
    <property type="gene ID" value="SVE_1417700"/>
</dbReference>
<evidence type="ECO:0000313" key="2">
    <source>
        <dbReference type="WBParaSite" id="SVE_1417700.1"/>
    </source>
</evidence>
<name>A0A0K0FSR9_STRVS</name>
<proteinExistence type="predicted"/>
<keyword evidence="1" id="KW-1185">Reference proteome</keyword>
<dbReference type="Proteomes" id="UP000035680">
    <property type="component" value="Unassembled WGS sequence"/>
</dbReference>
<sequence length="100" mass="11716">MDKKSENLLQVKSFHFLLDSIKSRIESIEKDVVKFEFAANEIEEKIDNMVVKQLLNNNPTLRICRVIDDNFKILESSWFDKSTRKVVGSKKLEEANKKNK</sequence>
<reference evidence="1" key="1">
    <citation type="submission" date="2014-07" db="EMBL/GenBank/DDBJ databases">
        <authorList>
            <person name="Martin A.A"/>
            <person name="De Silva N."/>
        </authorList>
    </citation>
    <scope>NUCLEOTIDE SEQUENCE</scope>
</reference>